<evidence type="ECO:0000313" key="1">
    <source>
        <dbReference type="EMBL" id="MDX7989166.1"/>
    </source>
</evidence>
<gene>
    <name evidence="1" type="ORF">FE392_17930</name>
</gene>
<comment type="caution">
    <text evidence="1">The sequence shown here is derived from an EMBL/GenBank/DDBJ whole genome shotgun (WGS) entry which is preliminary data.</text>
</comment>
<accession>A0ABU4SED8</accession>
<evidence type="ECO:0008006" key="3">
    <source>
        <dbReference type="Google" id="ProtNLM"/>
    </source>
</evidence>
<sequence>MALLTEFDLVNLMRTHREADKVIISMGKSIAIYWKGRRHPIARSRIKSAVNIIRRLRAGGALK</sequence>
<name>A0ABU4SED8_9GAMM</name>
<protein>
    <recommendedName>
        <fullName evidence="3">50S ribosomal protein L29</fullName>
    </recommendedName>
</protein>
<keyword evidence="2" id="KW-1185">Reference proteome</keyword>
<dbReference type="EMBL" id="VCDN01000100">
    <property type="protein sequence ID" value="MDX7989166.1"/>
    <property type="molecule type" value="Genomic_DNA"/>
</dbReference>
<evidence type="ECO:0000313" key="2">
    <source>
        <dbReference type="Proteomes" id="UP001271890"/>
    </source>
</evidence>
<dbReference type="RefSeq" id="WP_319931535.1">
    <property type="nucleotide sequence ID" value="NZ_VCDN01000100.1"/>
</dbReference>
<reference evidence="2" key="1">
    <citation type="journal article" date="2024" name="Toxins">
        <title>Genome Sequence Analysis of Native Xenorhabdus Strains Isolated from Entomopathogenic Nematodes in Argentina.</title>
        <authorList>
            <person name="Palma L."/>
            <person name="Frizzo L."/>
            <person name="Kaiser S."/>
            <person name="Berry C."/>
            <person name="Caballero P."/>
            <person name="Bode H.B."/>
            <person name="Del Valle E.E."/>
        </authorList>
    </citation>
    <scope>NUCLEOTIDE SEQUENCE [LARGE SCALE GENOMIC DNA]</scope>
    <source>
        <strain evidence="2">12</strain>
    </source>
</reference>
<proteinExistence type="predicted"/>
<dbReference type="Proteomes" id="UP001271890">
    <property type="component" value="Unassembled WGS sequence"/>
</dbReference>
<organism evidence="1 2">
    <name type="scientific">Xenorhabdus santafensis</name>
    <dbReference type="NCBI Taxonomy" id="2582833"/>
    <lineage>
        <taxon>Bacteria</taxon>
        <taxon>Pseudomonadati</taxon>
        <taxon>Pseudomonadota</taxon>
        <taxon>Gammaproteobacteria</taxon>
        <taxon>Enterobacterales</taxon>
        <taxon>Morganellaceae</taxon>
        <taxon>Xenorhabdus</taxon>
    </lineage>
</organism>